<evidence type="ECO:0000256" key="1">
    <source>
        <dbReference type="ARBA" id="ARBA00022490"/>
    </source>
</evidence>
<dbReference type="InterPro" id="IPR032528">
    <property type="entry name" value="Ribosom_S30AE_C"/>
</dbReference>
<dbReference type="HAMAP" id="MF_00839">
    <property type="entry name" value="HPF"/>
    <property type="match status" value="1"/>
</dbReference>
<feature type="compositionally biased region" description="Basic residues" evidence="4">
    <location>
        <begin position="98"/>
        <end position="107"/>
    </location>
</feature>
<evidence type="ECO:0000256" key="2">
    <source>
        <dbReference type="ARBA" id="ARBA00022845"/>
    </source>
</evidence>
<organism evidence="6 7">
    <name type="scientific">Micrococcus endophyticus</name>
    <dbReference type="NCBI Taxonomy" id="455343"/>
    <lineage>
        <taxon>Bacteria</taxon>
        <taxon>Bacillati</taxon>
        <taxon>Actinomycetota</taxon>
        <taxon>Actinomycetes</taxon>
        <taxon>Micrococcales</taxon>
        <taxon>Micrococcaceae</taxon>
        <taxon>Micrococcus</taxon>
    </lineage>
</organism>
<comment type="similarity">
    <text evidence="3">Belongs to the HPF/YfiA ribosome-associated protein family. Long HPF subfamily.</text>
</comment>
<proteinExistence type="inferred from homology"/>
<comment type="subcellular location">
    <subcellularLocation>
        <location evidence="3">Cytoplasm</location>
    </subcellularLocation>
</comment>
<dbReference type="RefSeq" id="WP_184170385.1">
    <property type="nucleotide sequence ID" value="NZ_BAABAG010000010.1"/>
</dbReference>
<feature type="region of interest" description="Disordered" evidence="4">
    <location>
        <begin position="98"/>
        <end position="122"/>
    </location>
</feature>
<dbReference type="GO" id="GO:0022627">
    <property type="term" value="C:cytosolic small ribosomal subunit"/>
    <property type="evidence" value="ECO:0007669"/>
    <property type="project" value="TreeGrafter"/>
</dbReference>
<evidence type="ECO:0000259" key="5">
    <source>
        <dbReference type="Pfam" id="PF16321"/>
    </source>
</evidence>
<evidence type="ECO:0000256" key="3">
    <source>
        <dbReference type="HAMAP-Rule" id="MF_00839"/>
    </source>
</evidence>
<dbReference type="InterPro" id="IPR034694">
    <property type="entry name" value="HPF_long/plastid"/>
</dbReference>
<comment type="caution">
    <text evidence="6">The sequence shown here is derived from an EMBL/GenBank/DDBJ whole genome shotgun (WGS) entry which is preliminary data.</text>
</comment>
<dbReference type="NCBIfam" id="TIGR00741">
    <property type="entry name" value="yfiA"/>
    <property type="match status" value="1"/>
</dbReference>
<keyword evidence="2 3" id="KW-0810">Translation regulation</keyword>
<dbReference type="EMBL" id="JACHMW010000001">
    <property type="protein sequence ID" value="MBB5847831.1"/>
    <property type="molecule type" value="Genomic_DNA"/>
</dbReference>
<dbReference type="InterPro" id="IPR050574">
    <property type="entry name" value="HPF/YfiA_ribosome-assoc"/>
</dbReference>
<dbReference type="GO" id="GO:0043024">
    <property type="term" value="F:ribosomal small subunit binding"/>
    <property type="evidence" value="ECO:0007669"/>
    <property type="project" value="TreeGrafter"/>
</dbReference>
<reference evidence="6 7" key="1">
    <citation type="submission" date="2020-08" db="EMBL/GenBank/DDBJ databases">
        <title>Sequencing the genomes of 1000 actinobacteria strains.</title>
        <authorList>
            <person name="Klenk H.-P."/>
        </authorList>
    </citation>
    <scope>NUCLEOTIDE SEQUENCE [LARGE SCALE GENOMIC DNA]</scope>
    <source>
        <strain evidence="6 7">DSM 17945</strain>
    </source>
</reference>
<feature type="domain" description="Sigma 54 modulation/S30EA ribosomal protein C-terminal" evidence="5">
    <location>
        <begin position="150"/>
        <end position="200"/>
    </location>
</feature>
<dbReference type="Pfam" id="PF02482">
    <property type="entry name" value="Ribosomal_S30AE"/>
    <property type="match status" value="1"/>
</dbReference>
<name>A0A7W9N054_9MICC</name>
<dbReference type="Gene3D" id="3.30.505.50">
    <property type="entry name" value="Sigma 54 modulation/S30EA ribosomal protein, C-terminal domain"/>
    <property type="match status" value="1"/>
</dbReference>
<dbReference type="InterPro" id="IPR038416">
    <property type="entry name" value="Ribosom_S30AE_C_sf"/>
</dbReference>
<evidence type="ECO:0000256" key="4">
    <source>
        <dbReference type="SAM" id="MobiDB-lite"/>
    </source>
</evidence>
<evidence type="ECO:0000313" key="6">
    <source>
        <dbReference type="EMBL" id="MBB5847831.1"/>
    </source>
</evidence>
<dbReference type="Gene3D" id="3.30.160.100">
    <property type="entry name" value="Ribosome hibernation promotion factor-like"/>
    <property type="match status" value="1"/>
</dbReference>
<sequence>MTMDVSYIARNLSLPESFRDHVAERTERLHTLAEGAETLEVRVTKSSHHKHSDETVRVELTARGPREVVRAEADADDKQVAFDMAVTRLAERLRRMRDRRKDRRHGKLGASRGAGEVGFVPPLPPNGAQMAAEDAAREQDIPEEGTPVRIREKAFPATPMTVDEAVDAMELVGHDFFLFQNVETGVPSVVYRRRGWSYGVIRLDESLPADHVSATEGERAYQAREA</sequence>
<keyword evidence="1 3" id="KW-0963">Cytoplasm</keyword>
<dbReference type="PANTHER" id="PTHR33231">
    <property type="entry name" value="30S RIBOSOMAL PROTEIN"/>
    <property type="match status" value="1"/>
</dbReference>
<gene>
    <name evidence="3" type="primary">hpf</name>
    <name evidence="6" type="ORF">HDA33_000395</name>
</gene>
<dbReference type="InterPro" id="IPR036567">
    <property type="entry name" value="RHF-like"/>
</dbReference>
<dbReference type="AlphaFoldDB" id="A0A7W9N054"/>
<dbReference type="PANTHER" id="PTHR33231:SF1">
    <property type="entry name" value="30S RIBOSOMAL PROTEIN"/>
    <property type="match status" value="1"/>
</dbReference>
<dbReference type="CDD" id="cd00552">
    <property type="entry name" value="RaiA"/>
    <property type="match status" value="1"/>
</dbReference>
<dbReference type="Pfam" id="PF16321">
    <property type="entry name" value="Ribosom_S30AE_C"/>
    <property type="match status" value="1"/>
</dbReference>
<dbReference type="GO" id="GO:0045900">
    <property type="term" value="P:negative regulation of translational elongation"/>
    <property type="evidence" value="ECO:0007669"/>
    <property type="project" value="TreeGrafter"/>
</dbReference>
<evidence type="ECO:0000313" key="7">
    <source>
        <dbReference type="Proteomes" id="UP000567246"/>
    </source>
</evidence>
<accession>A0A7W9N054</accession>
<dbReference type="SUPFAM" id="SSF69754">
    <property type="entry name" value="Ribosome binding protein Y (YfiA homologue)"/>
    <property type="match status" value="1"/>
</dbReference>
<keyword evidence="7" id="KW-1185">Reference proteome</keyword>
<dbReference type="FunFam" id="3.30.505.50:FF:000002">
    <property type="entry name" value="Ribosome hibernation promoting factor"/>
    <property type="match status" value="1"/>
</dbReference>
<comment type="function">
    <text evidence="3">Required for dimerization of active 70S ribosomes into 100S ribosomes in stationary phase; 100S ribosomes are translationally inactive and sometimes present during exponential growth.</text>
</comment>
<dbReference type="InterPro" id="IPR003489">
    <property type="entry name" value="RHF/RaiA"/>
</dbReference>
<comment type="subunit">
    <text evidence="3">Interacts with 100S ribosomes.</text>
</comment>
<protein>
    <recommendedName>
        <fullName evidence="3">Ribosome hibernation promoting factor</fullName>
        <shortName evidence="3">HPF</shortName>
    </recommendedName>
</protein>
<dbReference type="Proteomes" id="UP000567246">
    <property type="component" value="Unassembled WGS sequence"/>
</dbReference>